<protein>
    <submittedName>
        <fullName evidence="6">ABC transporter</fullName>
    </submittedName>
</protein>
<dbReference type="GO" id="GO:0005524">
    <property type="term" value="F:ATP binding"/>
    <property type="evidence" value="ECO:0007669"/>
    <property type="project" value="UniProtKB-KW"/>
</dbReference>
<dbReference type="FunFam" id="3.40.50.300:FF:000134">
    <property type="entry name" value="Iron-enterobactin ABC transporter ATP-binding protein"/>
    <property type="match status" value="1"/>
</dbReference>
<proteinExistence type="predicted"/>
<dbReference type="InterPro" id="IPR017871">
    <property type="entry name" value="ABC_transporter-like_CS"/>
</dbReference>
<dbReference type="InterPro" id="IPR003593">
    <property type="entry name" value="AAA+_ATPase"/>
</dbReference>
<dbReference type="Gene3D" id="3.40.50.300">
    <property type="entry name" value="P-loop containing nucleotide triphosphate hydrolases"/>
    <property type="match status" value="1"/>
</dbReference>
<dbReference type="SMART" id="SM00382">
    <property type="entry name" value="AAA"/>
    <property type="match status" value="1"/>
</dbReference>
<keyword evidence="4" id="KW-1278">Translocase</keyword>
<dbReference type="OrthoDB" id="24644at2157"/>
<keyword evidence="3" id="KW-0067">ATP-binding</keyword>
<sequence length="257" mass="28757">MLEIRGLSFSYGDFSIEGVTLEVREGEVVTLLGPNGSGKTTILKAIYGLLKPKERCVFIDGRDFHGLPIRERAKLAGYVPQSHTPPFPYTVLDVVVTGLASQLGPFESPGNEHYEKALEKLRLLGLERFKDKPYTQLSGGQMQLVLIARALVQEPRVLLLDEPTAHLDFKNQVKVLGIVKRLAREEGILAIMTLHDPNLASLYSDRIALVKEGKIRATGRPREVLREEMLRDVYGVPVCVLEFDGFRLILPRTEVIQ</sequence>
<keyword evidence="1" id="KW-0813">Transport</keyword>
<dbReference type="RefSeq" id="WP_058938257.1">
    <property type="nucleotide sequence ID" value="NZ_LLYW01000009.1"/>
</dbReference>
<evidence type="ECO:0000256" key="1">
    <source>
        <dbReference type="ARBA" id="ARBA00022448"/>
    </source>
</evidence>
<dbReference type="AlphaFoldDB" id="A0A117ITL1"/>
<dbReference type="PANTHER" id="PTHR42794:SF1">
    <property type="entry name" value="HEMIN IMPORT ATP-BINDING PROTEIN HMUV"/>
    <property type="match status" value="1"/>
</dbReference>
<dbReference type="SUPFAM" id="SSF52540">
    <property type="entry name" value="P-loop containing nucleoside triphosphate hydrolases"/>
    <property type="match status" value="1"/>
</dbReference>
<evidence type="ECO:0000313" key="6">
    <source>
        <dbReference type="EMBL" id="KUH34141.1"/>
    </source>
</evidence>
<accession>A0A117ITL1</accession>
<dbReference type="InterPro" id="IPR003439">
    <property type="entry name" value="ABC_transporter-like_ATP-bd"/>
</dbReference>
<dbReference type="GO" id="GO:0016887">
    <property type="term" value="F:ATP hydrolysis activity"/>
    <property type="evidence" value="ECO:0007669"/>
    <property type="project" value="InterPro"/>
</dbReference>
<evidence type="ECO:0000313" key="7">
    <source>
        <dbReference type="Proteomes" id="UP000053462"/>
    </source>
</evidence>
<dbReference type="EMBL" id="LLYW01000009">
    <property type="protein sequence ID" value="KUH34141.1"/>
    <property type="molecule type" value="Genomic_DNA"/>
</dbReference>
<dbReference type="InterPro" id="IPR027417">
    <property type="entry name" value="P-loop_NTPase"/>
</dbReference>
<gene>
    <name evidence="6" type="ORF">APY94_03170</name>
</gene>
<dbReference type="CDD" id="cd03214">
    <property type="entry name" value="ABC_Iron-Siderophores_B12_Hemin"/>
    <property type="match status" value="1"/>
</dbReference>
<organism evidence="6 7">
    <name type="scientific">Thermococcus celericrescens</name>
    <dbReference type="NCBI Taxonomy" id="227598"/>
    <lineage>
        <taxon>Archaea</taxon>
        <taxon>Methanobacteriati</taxon>
        <taxon>Methanobacteriota</taxon>
        <taxon>Thermococci</taxon>
        <taxon>Thermococcales</taxon>
        <taxon>Thermococcaceae</taxon>
        <taxon>Thermococcus</taxon>
    </lineage>
</organism>
<dbReference type="STRING" id="227598.APY94_03170"/>
<evidence type="ECO:0000256" key="3">
    <source>
        <dbReference type="ARBA" id="ARBA00022840"/>
    </source>
</evidence>
<dbReference type="Proteomes" id="UP000053462">
    <property type="component" value="Unassembled WGS sequence"/>
</dbReference>
<keyword evidence="7" id="KW-1185">Reference proteome</keyword>
<name>A0A117ITL1_9EURY</name>
<comment type="caution">
    <text evidence="6">The sequence shown here is derived from an EMBL/GenBank/DDBJ whole genome shotgun (WGS) entry which is preliminary data.</text>
</comment>
<feature type="domain" description="ABC transporter" evidence="5">
    <location>
        <begin position="2"/>
        <end position="237"/>
    </location>
</feature>
<dbReference type="PANTHER" id="PTHR42794">
    <property type="entry name" value="HEMIN IMPORT ATP-BINDING PROTEIN HMUV"/>
    <property type="match status" value="1"/>
</dbReference>
<reference evidence="6 7" key="1">
    <citation type="submission" date="2015-10" db="EMBL/GenBank/DDBJ databases">
        <title>Draft genome sequence of Thermococcus celericrescens strain DSM 17994.</title>
        <authorList>
            <person name="Hong S.-J."/>
            <person name="Park C.-E."/>
            <person name="Shin J.-H."/>
        </authorList>
    </citation>
    <scope>NUCLEOTIDE SEQUENCE [LARGE SCALE GENOMIC DNA]</scope>
    <source>
        <strain evidence="6 7">DSM 17994</strain>
    </source>
</reference>
<dbReference type="PROSITE" id="PS00211">
    <property type="entry name" value="ABC_TRANSPORTER_1"/>
    <property type="match status" value="1"/>
</dbReference>
<evidence type="ECO:0000256" key="2">
    <source>
        <dbReference type="ARBA" id="ARBA00022741"/>
    </source>
</evidence>
<keyword evidence="2" id="KW-0547">Nucleotide-binding</keyword>
<evidence type="ECO:0000256" key="4">
    <source>
        <dbReference type="ARBA" id="ARBA00022967"/>
    </source>
</evidence>
<evidence type="ECO:0000259" key="5">
    <source>
        <dbReference type="PROSITE" id="PS50893"/>
    </source>
</evidence>
<dbReference type="PROSITE" id="PS50893">
    <property type="entry name" value="ABC_TRANSPORTER_2"/>
    <property type="match status" value="1"/>
</dbReference>
<dbReference type="Pfam" id="PF00005">
    <property type="entry name" value="ABC_tran"/>
    <property type="match status" value="1"/>
</dbReference>